<evidence type="ECO:0000313" key="1">
    <source>
        <dbReference type="EMBL" id="ERT60210.1"/>
    </source>
</evidence>
<gene>
    <name evidence="1" type="ORF">HMPREF1250_0969</name>
</gene>
<proteinExistence type="predicted"/>
<dbReference type="AlphaFoldDB" id="U7ULL0"/>
<comment type="caution">
    <text evidence="1">The sequence shown here is derived from an EMBL/GenBank/DDBJ whole genome shotgun (WGS) entry which is preliminary data.</text>
</comment>
<name>U7ULL0_9FIRM</name>
<accession>U7ULL0</accession>
<evidence type="ECO:0000313" key="2">
    <source>
        <dbReference type="Proteomes" id="UP000017090"/>
    </source>
</evidence>
<dbReference type="EMBL" id="AWXA01000025">
    <property type="protein sequence ID" value="ERT60210.1"/>
    <property type="molecule type" value="Genomic_DNA"/>
</dbReference>
<dbReference type="Proteomes" id="UP000017090">
    <property type="component" value="Unassembled WGS sequence"/>
</dbReference>
<sequence length="191" mass="21037">MVMRKRRKKRRLRPLAVAAALLLAAVLLVFGIYRLLSPAPVPAEPAPAVRAETVRMPEAGATEALVPVSSHKELINEDDTVLVQRLFVSWLDQYVSRSPDESGKLYEYADLDVKPLPVADNAKDVKIIYRVSYSLRLTAEGPLPDENTAGQWLAGNGLLDDDGWIRDKSLYVELVKGDGDPYLLILGTGLS</sequence>
<dbReference type="STRING" id="1111454.HMPREF1250_0969"/>
<protein>
    <submittedName>
        <fullName evidence="1">Uncharacterized protein</fullName>
    </submittedName>
</protein>
<dbReference type="PATRIC" id="fig|1111454.3.peg.952"/>
<keyword evidence="2" id="KW-1185">Reference proteome</keyword>
<organism evidence="1 2">
    <name type="scientific">Megasphaera vaginalis</name>
    <name type="common">ex Srinivasan et al. 2021</name>
    <dbReference type="NCBI Taxonomy" id="1111454"/>
    <lineage>
        <taxon>Bacteria</taxon>
        <taxon>Bacillati</taxon>
        <taxon>Bacillota</taxon>
        <taxon>Negativicutes</taxon>
        <taxon>Veillonellales</taxon>
        <taxon>Veillonellaceae</taxon>
        <taxon>Megasphaera</taxon>
    </lineage>
</organism>
<reference evidence="1 2" key="1">
    <citation type="submission" date="2013-09" db="EMBL/GenBank/DDBJ databases">
        <authorList>
            <person name="Durkin A.S."/>
            <person name="Haft D.R."/>
            <person name="McCorrison J."/>
            <person name="Torralba M."/>
            <person name="Gillis M."/>
            <person name="Haft D.H."/>
            <person name="Methe B."/>
            <person name="Sutton G."/>
            <person name="Nelson K.E."/>
        </authorList>
    </citation>
    <scope>NUCLEOTIDE SEQUENCE [LARGE SCALE GENOMIC DNA]</scope>
    <source>
        <strain evidence="1 2">BV3C16-1</strain>
    </source>
</reference>
<dbReference type="OrthoDB" id="2612752at2"/>
<dbReference type="RefSeq" id="WP_023053424.1">
    <property type="nucleotide sequence ID" value="NZ_AWXA01000025.1"/>
</dbReference>